<dbReference type="GO" id="GO:0016779">
    <property type="term" value="F:nucleotidyltransferase activity"/>
    <property type="evidence" value="ECO:0007669"/>
    <property type="project" value="TreeGrafter"/>
</dbReference>
<dbReference type="VEuPathDB" id="CryptoDB:CmeUKMEL1_13135"/>
<dbReference type="PANTHER" id="PTHR12271:SF40">
    <property type="entry name" value="POLY(A) RNA POLYMERASE GLD2"/>
    <property type="match status" value="1"/>
</dbReference>
<dbReference type="Gene3D" id="3.30.460.10">
    <property type="entry name" value="Beta Polymerase, domain 2"/>
    <property type="match status" value="1"/>
</dbReference>
<dbReference type="OrthoDB" id="2274644at2759"/>
<proteinExistence type="predicted"/>
<keyword evidence="4" id="KW-1185">Reference proteome</keyword>
<dbReference type="Pfam" id="PF22600">
    <property type="entry name" value="MTPAP-like_central"/>
    <property type="match status" value="1"/>
</dbReference>
<dbReference type="InterPro" id="IPR043519">
    <property type="entry name" value="NT_sf"/>
</dbReference>
<dbReference type="Proteomes" id="UP000236928">
    <property type="component" value="Unassembled WGS sequence"/>
</dbReference>
<name>A0A2P4Z3I3_9CRYT</name>
<accession>A0A2P4Z3I3</accession>
<comment type="caution">
    <text evidence="3">The sequence shown here is derived from an EMBL/GenBank/DDBJ whole genome shotgun (WGS) entry which is preliminary data.</text>
</comment>
<gene>
    <name evidence="3" type="ORF">CmeUKMEL1_13135</name>
</gene>
<reference evidence="3 4" key="1">
    <citation type="submission" date="2014-04" db="EMBL/GenBank/DDBJ databases">
        <title>Comparative Genomics of Cryptosporidium Species.</title>
        <authorList>
            <person name="Silva J.C."/>
            <person name="Su Q."/>
            <person name="Chalmers R."/>
            <person name="Chibucos M.C."/>
            <person name="Elwin K."/>
            <person name="Godinez A."/>
            <person name="Guo F."/>
            <person name="Huynh K."/>
            <person name="Orvis J."/>
            <person name="Ott S."/>
            <person name="Sadzewicz L."/>
            <person name="Sengamalay N."/>
            <person name="Shetty A."/>
            <person name="Sun M."/>
            <person name="Tallon L."/>
            <person name="Xiao L."/>
            <person name="Zhang H."/>
            <person name="Fraser C.M."/>
            <person name="Zhu G."/>
            <person name="Kissinger J."/>
            <person name="Widmer G."/>
        </authorList>
    </citation>
    <scope>NUCLEOTIDE SEQUENCE [LARGE SCALE GENOMIC DNA]</scope>
    <source>
        <strain evidence="3 4">UKMEL1</strain>
    </source>
</reference>
<dbReference type="InterPro" id="IPR054708">
    <property type="entry name" value="MTPAP-like_central"/>
</dbReference>
<organism evidence="3 4">
    <name type="scientific">Cryptosporidium meleagridis</name>
    <dbReference type="NCBI Taxonomy" id="93969"/>
    <lineage>
        <taxon>Eukaryota</taxon>
        <taxon>Sar</taxon>
        <taxon>Alveolata</taxon>
        <taxon>Apicomplexa</taxon>
        <taxon>Conoidasida</taxon>
        <taxon>Coccidia</taxon>
        <taxon>Eucoccidiorida</taxon>
        <taxon>Eimeriorina</taxon>
        <taxon>Cryptosporidiidae</taxon>
        <taxon>Cryptosporidium</taxon>
    </lineage>
</organism>
<dbReference type="SUPFAM" id="SSF81301">
    <property type="entry name" value="Nucleotidyltransferase"/>
    <property type="match status" value="1"/>
</dbReference>
<evidence type="ECO:0000259" key="2">
    <source>
        <dbReference type="Pfam" id="PF22600"/>
    </source>
</evidence>
<sequence>MKTASASSSGRRVEYEAKEVNASGNSKKGEQVGHNNGIQETKLSNKKSNNNLPNRKLKLDHCILNGPESHSSIEICKDIHESNTNCSIINSESAPKSNPKRVFEMIDRTLNTLLEKIVPSTKKKKEKMIILQCVELLVRETFGDSAKLFLTGSAAAEVDSEMSDVDLVVFTPLDSRLALTKIASQFKSIKKKHKEDCLRCRKHNGHQKFKADADLSSECIEGHLCEMEVNVIATAKVPVMMIKSRYSKFKTECDVSVNMYTSLMHSILFQCVLYSYPELQPVLRLIKYWLHIRRLPVAKDGGLPCIVWLLLAIVHCSVNGNKSSRSQREHLESICIPAKHILLSLQVHSSGTSFQSTEFGSPSNSFQNGSINTCEYHDCDSRTFDTELGNPLSIPNFKMDILTHNRQIERNRYLSHSNSNNINSKVPDTIDFGETGTTFMALVSFFTSLWNRSSLTCSVSVINKNVQPKDVKTVSQIIFNNGGIWDEVLTLDDPSASLVRQLELLKCELDDFGFKNNLLAQIFDPEDPNKLEKEHFYFESKEAEKRHELEISLANILPPSDCLMVSNLAARITCGTWLVYLYELKRCHNILETYLQQIAISMNEVSEQELVNELFYPINDEIYRIPAKLSTKTPVCMYPCMDLDIIIEKNIIALVQVPYFGSNHKFCLVLIYGHLVIMRIENICVDWEGGWWSKEFLSRRDVRSVLHGSLFSPIPLSFSHLGNGGSACCILQPLDSRTINCLPKNDQSDFNSKDIVIDEIMVNPAVFITLLNDVEWYSVDDMNGFYIMPVKEYYRFLDMESIAKESPYWHENYLGKNNYLQPHVPSCRYCKKTSNSTGMEKILQYKNQFWAIKRKSIS</sequence>
<protein>
    <recommendedName>
        <fullName evidence="2">Poly(A) RNA polymerase mitochondrial-like central palm domain-containing protein</fullName>
    </recommendedName>
</protein>
<dbReference type="Gene3D" id="1.10.1410.10">
    <property type="match status" value="1"/>
</dbReference>
<evidence type="ECO:0000313" key="3">
    <source>
        <dbReference type="EMBL" id="POM84586.1"/>
    </source>
</evidence>
<feature type="domain" description="Poly(A) RNA polymerase mitochondrial-like central palm" evidence="2">
    <location>
        <begin position="106"/>
        <end position="271"/>
    </location>
</feature>
<feature type="compositionally biased region" description="Polar residues" evidence="1">
    <location>
        <begin position="1"/>
        <end position="10"/>
    </location>
</feature>
<dbReference type="EMBL" id="JIBK01000046">
    <property type="protein sequence ID" value="POM84586.1"/>
    <property type="molecule type" value="Genomic_DNA"/>
</dbReference>
<evidence type="ECO:0000313" key="4">
    <source>
        <dbReference type="Proteomes" id="UP000236928"/>
    </source>
</evidence>
<feature type="region of interest" description="Disordered" evidence="1">
    <location>
        <begin position="1"/>
        <end position="52"/>
    </location>
</feature>
<evidence type="ECO:0000256" key="1">
    <source>
        <dbReference type="SAM" id="MobiDB-lite"/>
    </source>
</evidence>
<dbReference type="GO" id="GO:0031123">
    <property type="term" value="P:RNA 3'-end processing"/>
    <property type="evidence" value="ECO:0007669"/>
    <property type="project" value="TreeGrafter"/>
</dbReference>
<dbReference type="AlphaFoldDB" id="A0A2P4Z3I3"/>
<dbReference type="PANTHER" id="PTHR12271">
    <property type="entry name" value="POLY A POLYMERASE CID PAP -RELATED"/>
    <property type="match status" value="1"/>
</dbReference>